<gene>
    <name evidence="2" type="ORF">RIMI_LOCUS1724878</name>
</gene>
<organism evidence="2 3">
    <name type="scientific">Ranitomeya imitator</name>
    <name type="common">mimic poison frog</name>
    <dbReference type="NCBI Taxonomy" id="111125"/>
    <lineage>
        <taxon>Eukaryota</taxon>
        <taxon>Metazoa</taxon>
        <taxon>Chordata</taxon>
        <taxon>Craniata</taxon>
        <taxon>Vertebrata</taxon>
        <taxon>Euteleostomi</taxon>
        <taxon>Amphibia</taxon>
        <taxon>Batrachia</taxon>
        <taxon>Anura</taxon>
        <taxon>Neobatrachia</taxon>
        <taxon>Hyloidea</taxon>
        <taxon>Dendrobatidae</taxon>
        <taxon>Dendrobatinae</taxon>
        <taxon>Ranitomeya</taxon>
    </lineage>
</organism>
<dbReference type="PROSITE" id="PS50878">
    <property type="entry name" value="RT_POL"/>
    <property type="match status" value="1"/>
</dbReference>
<evidence type="ECO:0000313" key="2">
    <source>
        <dbReference type="EMBL" id="CAJ0922348.1"/>
    </source>
</evidence>
<dbReference type="InterPro" id="IPR058912">
    <property type="entry name" value="HTH_animal"/>
</dbReference>
<dbReference type="PANTHER" id="PTHR21301:SF12">
    <property type="match status" value="1"/>
</dbReference>
<dbReference type="Proteomes" id="UP001176940">
    <property type="component" value="Unassembled WGS sequence"/>
</dbReference>
<dbReference type="PANTHER" id="PTHR21301">
    <property type="entry name" value="REVERSE TRANSCRIPTASE"/>
    <property type="match status" value="1"/>
</dbReference>
<dbReference type="InterPro" id="IPR000477">
    <property type="entry name" value="RT_dom"/>
</dbReference>
<dbReference type="EMBL" id="CAUEEQ010002260">
    <property type="protein sequence ID" value="CAJ0922348.1"/>
    <property type="molecule type" value="Genomic_DNA"/>
</dbReference>
<evidence type="ECO:0000259" key="1">
    <source>
        <dbReference type="PROSITE" id="PS50878"/>
    </source>
</evidence>
<accession>A0ABN9KWX8</accession>
<sequence length="714" mass="82538">MDLMALTLDHLNKEIKVSQDKVSNVETQLKDSLSKDEFDTIKNRTKENVDNFKKETEKRKRQKLTRDTQDYLEKRVYKWQYSSFRPNYRNYRSTDGSSVSSSDNERGEYKKALTSHIIDRKTKEFLTKEYPIIPVFYVLPKIHKNMTKPPGRPIVASTDSILSPLSILLEKVLTPLVKDTQAFLLDTGAFLKIIKDIGTLPEGTLLVTLDVNNLYTSIQHVKGIRATECILRDSHKDPNIISFLLSLLELVLTENFFLFEDTFYVQVQGSAMGSNVAPPYANCFMSVFESDHIYNNELFQTHCLLWRRYIDDVFCLWRGSQDTLLAFLEHINSVWPELSFTLNYSTTQINFLDKMVIQQPDGSIMVDLYVKETDRNNLLLYQSCHPTAVKKSIPCSQFERVRRIVSDPIVRSQGLNEMEGKFSLRGYPPRMLKQCRNTISSKKDSGSPPRIPLVNTFHPFLYKFHNKIRKHWHILRDSFPEVPEFQIPFMPCFRRPNNLRNKVVRADIGSRLTMPKQLFLRTQKKGTFQCLQCAQCANVLKGPKISHPQTGADIPIRGFFTCNSKQVIYAIKCPCGKVYVGETMQTIKERISHHKSDIRCGKNHLPIPYHFQEAGHSVTQLRFLVLEQRSDLEFNKRICGFPLSQPGYLLNGTYSEQQGMCHVDEGDLREGLQHHKTSRELEQQYCNLRNALLGSNHLLLAFQDVLSTGFFMMN</sequence>
<feature type="domain" description="Reverse transcriptase" evidence="1">
    <location>
        <begin position="120"/>
        <end position="368"/>
    </location>
</feature>
<protein>
    <recommendedName>
        <fullName evidence="1">Reverse transcriptase domain-containing protein</fullName>
    </recommendedName>
</protein>
<dbReference type="Pfam" id="PF26215">
    <property type="entry name" value="HTH_animal"/>
    <property type="match status" value="1"/>
</dbReference>
<proteinExistence type="predicted"/>
<dbReference type="CDD" id="cd10442">
    <property type="entry name" value="GIY-YIG_PLEs"/>
    <property type="match status" value="1"/>
</dbReference>
<keyword evidence="3" id="KW-1185">Reference proteome</keyword>
<comment type="caution">
    <text evidence="2">The sequence shown here is derived from an EMBL/GenBank/DDBJ whole genome shotgun (WGS) entry which is preliminary data.</text>
</comment>
<reference evidence="2" key="1">
    <citation type="submission" date="2023-07" db="EMBL/GenBank/DDBJ databases">
        <authorList>
            <person name="Stuckert A."/>
        </authorList>
    </citation>
    <scope>NUCLEOTIDE SEQUENCE</scope>
</reference>
<name>A0ABN9KWX8_9NEOB</name>
<evidence type="ECO:0000313" key="3">
    <source>
        <dbReference type="Proteomes" id="UP001176940"/>
    </source>
</evidence>